<sequence length="70" mass="8366">MAFPVTEEFLHYSTGVFSPYPAEKFWDRIIYWHVVRLIGWGKYDGDKHYWLAVNSFGRHWGDNGEGFHML</sequence>
<proteinExistence type="predicted"/>
<evidence type="ECO:0000313" key="4">
    <source>
        <dbReference type="WBParaSite" id="TCNE_0000424501-mRNA-1"/>
    </source>
</evidence>
<keyword evidence="3" id="KW-1185">Reference proteome</keyword>
<dbReference type="WBParaSite" id="TCNE_0000424501-mRNA-1">
    <property type="protein sequence ID" value="TCNE_0000424501-mRNA-1"/>
    <property type="gene ID" value="TCNE_0000424501"/>
</dbReference>
<dbReference type="InterPro" id="IPR038765">
    <property type="entry name" value="Papain-like_cys_pep_sf"/>
</dbReference>
<dbReference type="Pfam" id="PF00112">
    <property type="entry name" value="Peptidase_C1"/>
    <property type="match status" value="1"/>
</dbReference>
<evidence type="ECO:0000259" key="1">
    <source>
        <dbReference type="Pfam" id="PF00112"/>
    </source>
</evidence>
<dbReference type="Gene3D" id="3.90.70.10">
    <property type="entry name" value="Cysteine proteinases"/>
    <property type="match status" value="1"/>
</dbReference>
<dbReference type="EMBL" id="UYWY01006754">
    <property type="protein sequence ID" value="VDM29962.1"/>
    <property type="molecule type" value="Genomic_DNA"/>
</dbReference>
<organism evidence="3 4">
    <name type="scientific">Toxocara canis</name>
    <name type="common">Canine roundworm</name>
    <dbReference type="NCBI Taxonomy" id="6265"/>
    <lineage>
        <taxon>Eukaryota</taxon>
        <taxon>Metazoa</taxon>
        <taxon>Ecdysozoa</taxon>
        <taxon>Nematoda</taxon>
        <taxon>Chromadorea</taxon>
        <taxon>Rhabditida</taxon>
        <taxon>Spirurina</taxon>
        <taxon>Ascaridomorpha</taxon>
        <taxon>Ascaridoidea</taxon>
        <taxon>Toxocaridae</taxon>
        <taxon>Toxocara</taxon>
    </lineage>
</organism>
<name>A0A183U6X5_TOXCA</name>
<gene>
    <name evidence="2" type="ORF">TCNE_LOCUS4245</name>
</gene>
<reference evidence="2 3" key="2">
    <citation type="submission" date="2018-11" db="EMBL/GenBank/DDBJ databases">
        <authorList>
            <consortium name="Pathogen Informatics"/>
        </authorList>
    </citation>
    <scope>NUCLEOTIDE SEQUENCE [LARGE SCALE GENOMIC DNA]</scope>
</reference>
<dbReference type="GO" id="GO:0008234">
    <property type="term" value="F:cysteine-type peptidase activity"/>
    <property type="evidence" value="ECO:0007669"/>
    <property type="project" value="InterPro"/>
</dbReference>
<dbReference type="AlphaFoldDB" id="A0A183U6X5"/>
<evidence type="ECO:0000313" key="2">
    <source>
        <dbReference type="EMBL" id="VDM29962.1"/>
    </source>
</evidence>
<dbReference type="Proteomes" id="UP000050794">
    <property type="component" value="Unassembled WGS sequence"/>
</dbReference>
<protein>
    <submittedName>
        <fullName evidence="4">Pept_C1 domain-containing protein</fullName>
    </submittedName>
</protein>
<reference evidence="4" key="1">
    <citation type="submission" date="2016-06" db="UniProtKB">
        <authorList>
            <consortium name="WormBaseParasite"/>
        </authorList>
    </citation>
    <scope>IDENTIFICATION</scope>
</reference>
<dbReference type="SUPFAM" id="SSF54001">
    <property type="entry name" value="Cysteine proteinases"/>
    <property type="match status" value="1"/>
</dbReference>
<evidence type="ECO:0000313" key="3">
    <source>
        <dbReference type="Proteomes" id="UP000050794"/>
    </source>
</evidence>
<dbReference type="GO" id="GO:0006508">
    <property type="term" value="P:proteolysis"/>
    <property type="evidence" value="ECO:0007669"/>
    <property type="project" value="InterPro"/>
</dbReference>
<feature type="domain" description="Peptidase C1A papain C-terminal" evidence="1">
    <location>
        <begin position="2"/>
        <end position="64"/>
    </location>
</feature>
<dbReference type="InterPro" id="IPR000668">
    <property type="entry name" value="Peptidase_C1A_C"/>
</dbReference>
<accession>A0A183U6X5</accession>